<evidence type="ECO:0000313" key="3">
    <source>
        <dbReference type="Proteomes" id="UP001159428"/>
    </source>
</evidence>
<name>A0AAU9Y4B7_9CNID</name>
<dbReference type="Proteomes" id="UP001159428">
    <property type="component" value="Unassembled WGS sequence"/>
</dbReference>
<evidence type="ECO:0000256" key="1">
    <source>
        <dbReference type="SAM" id="SignalP"/>
    </source>
</evidence>
<keyword evidence="1" id="KW-0732">Signal</keyword>
<evidence type="ECO:0000313" key="2">
    <source>
        <dbReference type="EMBL" id="CAH3167382.1"/>
    </source>
</evidence>
<feature type="signal peptide" evidence="1">
    <location>
        <begin position="1"/>
        <end position="25"/>
    </location>
</feature>
<feature type="chain" id="PRO_5043762517" evidence="1">
    <location>
        <begin position="26"/>
        <end position="151"/>
    </location>
</feature>
<organism evidence="2 3">
    <name type="scientific">Pocillopora meandrina</name>
    <dbReference type="NCBI Taxonomy" id="46732"/>
    <lineage>
        <taxon>Eukaryota</taxon>
        <taxon>Metazoa</taxon>
        <taxon>Cnidaria</taxon>
        <taxon>Anthozoa</taxon>
        <taxon>Hexacorallia</taxon>
        <taxon>Scleractinia</taxon>
        <taxon>Astrocoeniina</taxon>
        <taxon>Pocilloporidae</taxon>
        <taxon>Pocillopora</taxon>
    </lineage>
</organism>
<protein>
    <submittedName>
        <fullName evidence="2">Uncharacterized protein</fullName>
    </submittedName>
</protein>
<reference evidence="2 3" key="1">
    <citation type="submission" date="2022-05" db="EMBL/GenBank/DDBJ databases">
        <authorList>
            <consortium name="Genoscope - CEA"/>
            <person name="William W."/>
        </authorList>
    </citation>
    <scope>NUCLEOTIDE SEQUENCE [LARGE SCALE GENOMIC DNA]</scope>
</reference>
<dbReference type="AlphaFoldDB" id="A0AAU9Y4B7"/>
<comment type="caution">
    <text evidence="2">The sequence shown here is derived from an EMBL/GenBank/DDBJ whole genome shotgun (WGS) entry which is preliminary data.</text>
</comment>
<dbReference type="EMBL" id="CALNXJ010000154">
    <property type="protein sequence ID" value="CAH3167382.1"/>
    <property type="molecule type" value="Genomic_DNA"/>
</dbReference>
<gene>
    <name evidence="2" type="ORF">PMEA_00007042</name>
</gene>
<sequence>MTKMRSNVIRILIVISLAAITHVVAEVCEMLDQCSCRKENGKIISLWDIDGGSEEPAFKGLVVLYPPGVVYKFDWNPCTKFSAGVGCSNVFMCETTSSSPYANSVNKFTIESDGTTNIVYNKIGGGDHEREVTINLKCDKNKYPGKWMASP</sequence>
<accession>A0AAU9Y4B7</accession>
<keyword evidence="3" id="KW-1185">Reference proteome</keyword>
<proteinExistence type="predicted"/>